<feature type="compositionally biased region" description="Polar residues" evidence="1">
    <location>
        <begin position="9"/>
        <end position="22"/>
    </location>
</feature>
<keyword evidence="4" id="KW-1185">Reference proteome</keyword>
<keyword evidence="3" id="KW-0489">Methyltransferase</keyword>
<comment type="caution">
    <text evidence="3">The sequence shown here is derived from an EMBL/GenBank/DDBJ whole genome shotgun (WGS) entry which is preliminary data.</text>
</comment>
<reference evidence="3 4" key="1">
    <citation type="journal article" date="2013" name="Genome Announc.">
        <title>Draft Genome Sequence of an Alphaproteobacterium, Caenispirillum salinarum AK4(T), Isolated from a Solar Saltern.</title>
        <authorList>
            <person name="Khatri I."/>
            <person name="Singh A."/>
            <person name="Korpole S."/>
            <person name="Pinnaka A.K."/>
            <person name="Subramanian S."/>
        </authorList>
    </citation>
    <scope>NUCLEOTIDE SEQUENCE [LARGE SCALE GENOMIC DNA]</scope>
    <source>
        <strain evidence="3 4">AK4</strain>
    </source>
</reference>
<dbReference type="PANTHER" id="PTHR42912:SF96">
    <property type="entry name" value="METHYLTRANSFERASE DOMAIN-CONTAINING PROTEIN"/>
    <property type="match status" value="1"/>
</dbReference>
<dbReference type="STRING" id="1238182.C882_1992"/>
<feature type="region of interest" description="Disordered" evidence="1">
    <location>
        <begin position="1"/>
        <end position="33"/>
    </location>
</feature>
<dbReference type="AlphaFoldDB" id="K9H8Z8"/>
<keyword evidence="3" id="KW-0808">Transferase</keyword>
<dbReference type="EMBL" id="ANHY01000021">
    <property type="protein sequence ID" value="EKV27063.1"/>
    <property type="molecule type" value="Genomic_DNA"/>
</dbReference>
<evidence type="ECO:0000313" key="4">
    <source>
        <dbReference type="Proteomes" id="UP000009881"/>
    </source>
</evidence>
<dbReference type="Pfam" id="PF13649">
    <property type="entry name" value="Methyltransf_25"/>
    <property type="match status" value="1"/>
</dbReference>
<gene>
    <name evidence="3" type="ORF">C882_1992</name>
</gene>
<name>K9H8Z8_9PROT</name>
<evidence type="ECO:0000259" key="2">
    <source>
        <dbReference type="Pfam" id="PF13649"/>
    </source>
</evidence>
<dbReference type="RefSeq" id="WP_009542388.1">
    <property type="nucleotide sequence ID" value="NZ_ANHY01000021.1"/>
</dbReference>
<dbReference type="GO" id="GO:0008168">
    <property type="term" value="F:methyltransferase activity"/>
    <property type="evidence" value="ECO:0007669"/>
    <property type="project" value="UniProtKB-KW"/>
</dbReference>
<sequence length="238" mass="26293">MFDRPIETPVSQTEQPLTSADATPSGHAAPAEATRVSLRKYERIAPVYDLLDAVYERSWKGRLREHAFAGLSGRVLDAGAGTGCNIPYYPADADVLAADLSPGMLARAERRAQRLGRPVAFRETDLTATGFADDTFDAAAATYVFCVIPEEVQRAALAEMTRICKPGAEIRILDYTQSKKPLVKAWSRVMTPWLNFAFSARYTAGYERYAQEVGLETIDSRFLIGDVVKLLTLRVPEK</sequence>
<dbReference type="CDD" id="cd02440">
    <property type="entry name" value="AdoMet_MTases"/>
    <property type="match status" value="1"/>
</dbReference>
<dbReference type="GO" id="GO:0032259">
    <property type="term" value="P:methylation"/>
    <property type="evidence" value="ECO:0007669"/>
    <property type="project" value="UniProtKB-KW"/>
</dbReference>
<organism evidence="3 4">
    <name type="scientific">Caenispirillum salinarum AK4</name>
    <dbReference type="NCBI Taxonomy" id="1238182"/>
    <lineage>
        <taxon>Bacteria</taxon>
        <taxon>Pseudomonadati</taxon>
        <taxon>Pseudomonadota</taxon>
        <taxon>Alphaproteobacteria</taxon>
        <taxon>Rhodospirillales</taxon>
        <taxon>Novispirillaceae</taxon>
        <taxon>Caenispirillum</taxon>
    </lineage>
</organism>
<protein>
    <submittedName>
        <fullName evidence="3">Phosphatidylethanolamine N-methyltransferase</fullName>
    </submittedName>
</protein>
<proteinExistence type="predicted"/>
<dbReference type="SUPFAM" id="SSF53335">
    <property type="entry name" value="S-adenosyl-L-methionine-dependent methyltransferases"/>
    <property type="match status" value="1"/>
</dbReference>
<feature type="domain" description="Methyltransferase" evidence="2">
    <location>
        <begin position="75"/>
        <end position="167"/>
    </location>
</feature>
<dbReference type="eggNOG" id="COG2226">
    <property type="taxonomic scope" value="Bacteria"/>
</dbReference>
<evidence type="ECO:0000256" key="1">
    <source>
        <dbReference type="SAM" id="MobiDB-lite"/>
    </source>
</evidence>
<dbReference type="PANTHER" id="PTHR42912">
    <property type="entry name" value="METHYLTRANSFERASE"/>
    <property type="match status" value="1"/>
</dbReference>
<dbReference type="InterPro" id="IPR050508">
    <property type="entry name" value="Methyltransf_Superfamily"/>
</dbReference>
<dbReference type="InterPro" id="IPR041698">
    <property type="entry name" value="Methyltransf_25"/>
</dbReference>
<accession>K9H8Z8</accession>
<dbReference type="Proteomes" id="UP000009881">
    <property type="component" value="Unassembled WGS sequence"/>
</dbReference>
<dbReference type="Gene3D" id="3.40.50.150">
    <property type="entry name" value="Vaccinia Virus protein VP39"/>
    <property type="match status" value="1"/>
</dbReference>
<evidence type="ECO:0000313" key="3">
    <source>
        <dbReference type="EMBL" id="EKV27063.1"/>
    </source>
</evidence>
<dbReference type="InterPro" id="IPR029063">
    <property type="entry name" value="SAM-dependent_MTases_sf"/>
</dbReference>